<feature type="domain" description="Domain X" evidence="1">
    <location>
        <begin position="70"/>
        <end position="134"/>
    </location>
</feature>
<dbReference type="InterPro" id="IPR024937">
    <property type="entry name" value="Domain_X"/>
</dbReference>
<dbReference type="SUPFAM" id="SSF56672">
    <property type="entry name" value="DNA/RNA polymerases"/>
    <property type="match status" value="1"/>
</dbReference>
<evidence type="ECO:0000313" key="2">
    <source>
        <dbReference type="EMBL" id="GCE21943.1"/>
    </source>
</evidence>
<dbReference type="EMBL" id="BIFS01000001">
    <property type="protein sequence ID" value="GCE21943.1"/>
    <property type="molecule type" value="Genomic_DNA"/>
</dbReference>
<evidence type="ECO:0000259" key="1">
    <source>
        <dbReference type="Pfam" id="PF01348"/>
    </source>
</evidence>
<proteinExistence type="predicted"/>
<evidence type="ECO:0000313" key="3">
    <source>
        <dbReference type="Proteomes" id="UP000287188"/>
    </source>
</evidence>
<dbReference type="Proteomes" id="UP000287188">
    <property type="component" value="Unassembled WGS sequence"/>
</dbReference>
<name>A0A402ASC0_9CHLR</name>
<organism evidence="2 3">
    <name type="scientific">Dictyobacter kobayashii</name>
    <dbReference type="NCBI Taxonomy" id="2014872"/>
    <lineage>
        <taxon>Bacteria</taxon>
        <taxon>Bacillati</taxon>
        <taxon>Chloroflexota</taxon>
        <taxon>Ktedonobacteria</taxon>
        <taxon>Ktedonobacterales</taxon>
        <taxon>Dictyobacteraceae</taxon>
        <taxon>Dictyobacter</taxon>
    </lineage>
</organism>
<dbReference type="GO" id="GO:0006397">
    <property type="term" value="P:mRNA processing"/>
    <property type="evidence" value="ECO:0007669"/>
    <property type="project" value="InterPro"/>
</dbReference>
<reference evidence="3" key="1">
    <citation type="submission" date="2018-12" db="EMBL/GenBank/DDBJ databases">
        <title>Tengunoibacter tsumagoiensis gen. nov., sp. nov., Dictyobacter kobayashii sp. nov., D. alpinus sp. nov., and D. joshuensis sp. nov. and description of Dictyobacteraceae fam. nov. within the order Ktedonobacterales isolated from Tengu-no-mugimeshi.</title>
        <authorList>
            <person name="Wang C.M."/>
            <person name="Zheng Y."/>
            <person name="Sakai Y."/>
            <person name="Toyoda A."/>
            <person name="Minakuchi Y."/>
            <person name="Abe K."/>
            <person name="Yokota A."/>
            <person name="Yabe S."/>
        </authorList>
    </citation>
    <scope>NUCLEOTIDE SEQUENCE [LARGE SCALE GENOMIC DNA]</scope>
    <source>
        <strain evidence="3">Uno11</strain>
    </source>
</reference>
<dbReference type="Pfam" id="PF01348">
    <property type="entry name" value="Intron_maturas2"/>
    <property type="match status" value="1"/>
</dbReference>
<comment type="caution">
    <text evidence="2">The sequence shown here is derived from an EMBL/GenBank/DDBJ whole genome shotgun (WGS) entry which is preliminary data.</text>
</comment>
<dbReference type="InterPro" id="IPR043502">
    <property type="entry name" value="DNA/RNA_pol_sf"/>
</dbReference>
<protein>
    <recommendedName>
        <fullName evidence="1">Domain X domain-containing protein</fullName>
    </recommendedName>
</protein>
<gene>
    <name evidence="2" type="ORF">KDK_57430</name>
</gene>
<sequence length="168" mass="19929">MRDHLKLELSEEKTLITHARTEKARFLGYHIHTIHEDTQRDERDQRSLNGKIGLRVPEDVIEEKCRNLMRGHKVKHRPELYQESDFTILNTYQSEYRGVVNYYRLAYNLTNLGKWKWVMQQSLVKTLPRSFKSQFHKSTENIARHCSSTGLVTRVFKWSGNEKGKSHS</sequence>
<keyword evidence="3" id="KW-1185">Reference proteome</keyword>
<accession>A0A402ASC0</accession>
<dbReference type="AlphaFoldDB" id="A0A402ASC0"/>